<proteinExistence type="predicted"/>
<dbReference type="SUPFAM" id="SSF48452">
    <property type="entry name" value="TPR-like"/>
    <property type="match status" value="1"/>
</dbReference>
<evidence type="ECO:0000313" key="5">
    <source>
        <dbReference type="Proteomes" id="UP000032668"/>
    </source>
</evidence>
<dbReference type="RefSeq" id="WP_048880191.1">
    <property type="nucleotide sequence ID" value="NZ_BANC01000117.1"/>
</dbReference>
<evidence type="ECO:0000256" key="2">
    <source>
        <dbReference type="SAM" id="MobiDB-lite"/>
    </source>
</evidence>
<feature type="compositionally biased region" description="Low complexity" evidence="2">
    <location>
        <begin position="57"/>
        <end position="67"/>
    </location>
</feature>
<evidence type="ECO:0000256" key="1">
    <source>
        <dbReference type="SAM" id="Coils"/>
    </source>
</evidence>
<feature type="coiled-coil region" evidence="1">
    <location>
        <begin position="77"/>
        <end position="111"/>
    </location>
</feature>
<dbReference type="EMBL" id="BANC01000117">
    <property type="protein sequence ID" value="GAN81804.1"/>
    <property type="molecule type" value="Genomic_DNA"/>
</dbReference>
<feature type="region of interest" description="Disordered" evidence="2">
    <location>
        <begin position="139"/>
        <end position="166"/>
    </location>
</feature>
<comment type="caution">
    <text evidence="4">The sequence shown here is derived from an EMBL/GenBank/DDBJ whole genome shotgun (WGS) entry which is preliminary data.</text>
</comment>
<evidence type="ECO:0000256" key="3">
    <source>
        <dbReference type="SAM" id="SignalP"/>
    </source>
</evidence>
<keyword evidence="1" id="KW-0175">Coiled coil</keyword>
<dbReference type="Gene3D" id="1.25.40.10">
    <property type="entry name" value="Tetratricopeptide repeat domain"/>
    <property type="match status" value="1"/>
</dbReference>
<keyword evidence="3" id="KW-0732">Signal</keyword>
<name>A0A0D6PLZ5_9PROT</name>
<dbReference type="AlphaFoldDB" id="A0A0D6PLZ5"/>
<feature type="chain" id="PRO_5010157808" evidence="3">
    <location>
        <begin position="21"/>
        <end position="290"/>
    </location>
</feature>
<evidence type="ECO:0000313" key="4">
    <source>
        <dbReference type="EMBL" id="GAN81804.1"/>
    </source>
</evidence>
<dbReference type="OrthoDB" id="9995686at2"/>
<organism evidence="4 5">
    <name type="scientific">Acidocella aminolytica 101 = DSM 11237</name>
    <dbReference type="NCBI Taxonomy" id="1120923"/>
    <lineage>
        <taxon>Bacteria</taxon>
        <taxon>Pseudomonadati</taxon>
        <taxon>Pseudomonadota</taxon>
        <taxon>Alphaproteobacteria</taxon>
        <taxon>Acetobacterales</taxon>
        <taxon>Acidocellaceae</taxon>
        <taxon>Acidocella</taxon>
    </lineage>
</organism>
<feature type="signal peptide" evidence="3">
    <location>
        <begin position="1"/>
        <end position="20"/>
    </location>
</feature>
<dbReference type="InterPro" id="IPR011990">
    <property type="entry name" value="TPR-like_helical_dom_sf"/>
</dbReference>
<gene>
    <name evidence="4" type="ORF">Aam_119_022</name>
</gene>
<keyword evidence="5" id="KW-1185">Reference proteome</keyword>
<sequence>MRYRILLFAAMLLAPLGAAAQPLIQSQEGIALQNEILQLQQQVQQLQGQGGNGGSSLGTSAPPSSSTGGAGANNPLIANLLTQVQQLQAQVQSLNGQVSELKHEMDTQNAQTQKQIGDLQFQMTNGGTGGAAAASAGAGAAQAASSKPQVQLPSPPPAATAPKDPKAALKAALDAYNKHDYTTARTLAQSILTTNKQAPEAYRAQYLVAQSYAAQKDPKSAAVAFYSTYNMNKNGTYAPHALLGLASSLTALHQNQEACETISSLNSQFTNPSPGMKRDIDAVATRAHCQ</sequence>
<feature type="region of interest" description="Disordered" evidence="2">
    <location>
        <begin position="47"/>
        <end position="73"/>
    </location>
</feature>
<dbReference type="Proteomes" id="UP000032668">
    <property type="component" value="Unassembled WGS sequence"/>
</dbReference>
<protein>
    <submittedName>
        <fullName evidence="4">Uncharacterized protein</fullName>
    </submittedName>
</protein>
<dbReference type="STRING" id="1120923.SAMN02746095_01272"/>
<dbReference type="Gene3D" id="1.20.5.110">
    <property type="match status" value="1"/>
</dbReference>
<accession>A0A0D6PLZ5</accession>
<reference evidence="4 5" key="1">
    <citation type="submission" date="2012-11" db="EMBL/GenBank/DDBJ databases">
        <title>Whole genome sequence of Acidocella aminolytica 101 = DSM 11237.</title>
        <authorList>
            <person name="Azuma Y."/>
            <person name="Higashiura N."/>
            <person name="Hirakawa H."/>
            <person name="Matsushita K."/>
        </authorList>
    </citation>
    <scope>NUCLEOTIDE SEQUENCE [LARGE SCALE GENOMIC DNA]</scope>
    <source>
        <strain evidence="5">101 / DSM 11237</strain>
    </source>
</reference>